<sequence>MEWVFDGGRPCLDLVNTMRNRHDTGVELLTGPEVLAEWLALAGFTTGRVPVTAGNVLAAKALREAVDRVLLADGPPEKMDIDLVNNAAAAAPAPPPRLALVDGVLRREVPAPKDPVAAAFAALAADAIDLAASDAEVRICAADDCGLRFCDASPRRNRQWCSMARCGNRAKARAHYARVSGRE</sequence>
<proteinExistence type="predicted"/>
<dbReference type="RefSeq" id="WP_072474965.1">
    <property type="nucleotide sequence ID" value="NZ_FPJG01000006.1"/>
</dbReference>
<evidence type="ECO:0000259" key="1">
    <source>
        <dbReference type="Pfam" id="PF11706"/>
    </source>
</evidence>
<dbReference type="PANTHER" id="PTHR35525:SF3">
    <property type="entry name" value="BLL6575 PROTEIN"/>
    <property type="match status" value="1"/>
</dbReference>
<organism evidence="2 3">
    <name type="scientific">Amycolatopsis australiensis</name>
    <dbReference type="NCBI Taxonomy" id="546364"/>
    <lineage>
        <taxon>Bacteria</taxon>
        <taxon>Bacillati</taxon>
        <taxon>Actinomycetota</taxon>
        <taxon>Actinomycetes</taxon>
        <taxon>Pseudonocardiales</taxon>
        <taxon>Pseudonocardiaceae</taxon>
        <taxon>Amycolatopsis</taxon>
    </lineage>
</organism>
<feature type="domain" description="Zinc finger CGNR" evidence="1">
    <location>
        <begin position="137"/>
        <end position="178"/>
    </location>
</feature>
<reference evidence="3" key="1">
    <citation type="submission" date="2016-11" db="EMBL/GenBank/DDBJ databases">
        <authorList>
            <person name="Varghese N."/>
            <person name="Submissions S."/>
        </authorList>
    </citation>
    <scope>NUCLEOTIDE SEQUENCE [LARGE SCALE GENOMIC DNA]</scope>
    <source>
        <strain evidence="3">DSM 44671</strain>
    </source>
</reference>
<dbReference type="InterPro" id="IPR021005">
    <property type="entry name" value="Znf_CGNR"/>
</dbReference>
<dbReference type="PANTHER" id="PTHR35525">
    <property type="entry name" value="BLL6575 PROTEIN"/>
    <property type="match status" value="1"/>
</dbReference>
<dbReference type="InterPro" id="IPR023286">
    <property type="entry name" value="ABATE_dom_sf"/>
</dbReference>
<dbReference type="SUPFAM" id="SSF160904">
    <property type="entry name" value="Jann2411-like"/>
    <property type="match status" value="1"/>
</dbReference>
<dbReference type="InterPro" id="IPR010852">
    <property type="entry name" value="ABATE"/>
</dbReference>
<dbReference type="AlphaFoldDB" id="A0A1K1PNJ8"/>
<dbReference type="Pfam" id="PF07336">
    <property type="entry name" value="ABATE"/>
    <property type="match status" value="1"/>
</dbReference>
<dbReference type="Proteomes" id="UP000182740">
    <property type="component" value="Unassembled WGS sequence"/>
</dbReference>
<dbReference type="STRING" id="546364.SAMN04489730_0805"/>
<name>A0A1K1PNJ8_9PSEU</name>
<dbReference type="Gene3D" id="1.10.3300.10">
    <property type="entry name" value="Jann2411-like domain"/>
    <property type="match status" value="1"/>
</dbReference>
<protein>
    <submittedName>
        <fullName evidence="2">Conserved protein containing a Zn-ribbon-like motif, possibly RNA-binding</fullName>
    </submittedName>
</protein>
<gene>
    <name evidence="2" type="ORF">SAMN04489730_0805</name>
</gene>
<accession>A0A1K1PNJ8</accession>
<dbReference type="Pfam" id="PF11706">
    <property type="entry name" value="zf-CGNR"/>
    <property type="match status" value="1"/>
</dbReference>
<keyword evidence="3" id="KW-1185">Reference proteome</keyword>
<dbReference type="EMBL" id="FPJG01000006">
    <property type="protein sequence ID" value="SFW49089.1"/>
    <property type="molecule type" value="Genomic_DNA"/>
</dbReference>
<dbReference type="OrthoDB" id="3211108at2"/>
<evidence type="ECO:0000313" key="3">
    <source>
        <dbReference type="Proteomes" id="UP000182740"/>
    </source>
</evidence>
<evidence type="ECO:0000313" key="2">
    <source>
        <dbReference type="EMBL" id="SFW49089.1"/>
    </source>
</evidence>